<accession>A0A1G8D242</accession>
<evidence type="ECO:0000313" key="3">
    <source>
        <dbReference type="Proteomes" id="UP000198656"/>
    </source>
</evidence>
<dbReference type="STRING" id="1121419.SAMN05443529_11484"/>
<dbReference type="EMBL" id="FNCP01000014">
    <property type="protein sequence ID" value="SDH51583.1"/>
    <property type="molecule type" value="Genomic_DNA"/>
</dbReference>
<dbReference type="InterPro" id="IPR013328">
    <property type="entry name" value="6PGD_dom2"/>
</dbReference>
<protein>
    <submittedName>
        <fullName evidence="2">2-dehydropantoate 2-reductase</fullName>
    </submittedName>
</protein>
<dbReference type="AlphaFoldDB" id="A0A1G8D242"/>
<reference evidence="3" key="1">
    <citation type="submission" date="2016-10" db="EMBL/GenBank/DDBJ databases">
        <authorList>
            <person name="Varghese N."/>
            <person name="Submissions S."/>
        </authorList>
    </citation>
    <scope>NUCLEOTIDE SEQUENCE [LARGE SCALE GENOMIC DNA]</scope>
    <source>
        <strain evidence="3">DSM 8344</strain>
    </source>
</reference>
<dbReference type="InterPro" id="IPR008927">
    <property type="entry name" value="6-PGluconate_DH-like_C_sf"/>
</dbReference>
<sequence>MSPCYLSPYLDLSYWLNVLDHLSPEGKPSMRQDIEAKRFSEVDLFSGTILELGKKYSLSTPVNEELYRRIKKIELRY</sequence>
<gene>
    <name evidence="2" type="ORF">SAMN05443529_11484</name>
</gene>
<dbReference type="InterPro" id="IPR013752">
    <property type="entry name" value="KPA_reductase"/>
</dbReference>
<organism evidence="2 3">
    <name type="scientific">Desulfosporosinus hippei DSM 8344</name>
    <dbReference type="NCBI Taxonomy" id="1121419"/>
    <lineage>
        <taxon>Bacteria</taxon>
        <taxon>Bacillati</taxon>
        <taxon>Bacillota</taxon>
        <taxon>Clostridia</taxon>
        <taxon>Eubacteriales</taxon>
        <taxon>Desulfitobacteriaceae</taxon>
        <taxon>Desulfosporosinus</taxon>
    </lineage>
</organism>
<dbReference type="Proteomes" id="UP000198656">
    <property type="component" value="Unassembled WGS sequence"/>
</dbReference>
<proteinExistence type="predicted"/>
<dbReference type="SUPFAM" id="SSF48179">
    <property type="entry name" value="6-phosphogluconate dehydrogenase C-terminal domain-like"/>
    <property type="match status" value="1"/>
</dbReference>
<keyword evidence="3" id="KW-1185">Reference proteome</keyword>
<dbReference type="Gene3D" id="1.10.1040.10">
    <property type="entry name" value="N-(1-d-carboxylethyl)-l-norvaline Dehydrogenase, domain 2"/>
    <property type="match status" value="1"/>
</dbReference>
<dbReference type="Pfam" id="PF08546">
    <property type="entry name" value="ApbA_C"/>
    <property type="match status" value="1"/>
</dbReference>
<evidence type="ECO:0000313" key="2">
    <source>
        <dbReference type="EMBL" id="SDH51583.1"/>
    </source>
</evidence>
<name>A0A1G8D242_9FIRM</name>
<evidence type="ECO:0000259" key="1">
    <source>
        <dbReference type="Pfam" id="PF08546"/>
    </source>
</evidence>
<feature type="domain" description="Ketopantoate reductase C-terminal" evidence="1">
    <location>
        <begin position="15"/>
        <end position="74"/>
    </location>
</feature>